<dbReference type="AlphaFoldDB" id="A0A383DJM3"/>
<dbReference type="InterPro" id="IPR035926">
    <property type="entry name" value="NusB-like_sf"/>
</dbReference>
<dbReference type="Pfam" id="PF01029">
    <property type="entry name" value="NusB"/>
    <property type="match status" value="1"/>
</dbReference>
<evidence type="ECO:0000259" key="2">
    <source>
        <dbReference type="Pfam" id="PF01029"/>
    </source>
</evidence>
<proteinExistence type="predicted"/>
<feature type="non-terminal residue" evidence="3">
    <location>
        <position position="1"/>
    </location>
</feature>
<protein>
    <recommendedName>
        <fullName evidence="2">NusB/RsmB/TIM44 domain-containing protein</fullName>
    </recommendedName>
</protein>
<evidence type="ECO:0000313" key="3">
    <source>
        <dbReference type="EMBL" id="SVE44520.1"/>
    </source>
</evidence>
<dbReference type="InterPro" id="IPR006027">
    <property type="entry name" value="NusB_RsmB_TIM44"/>
</dbReference>
<gene>
    <name evidence="3" type="ORF">METZ01_LOCUS497374</name>
</gene>
<keyword evidence="1" id="KW-0694">RNA-binding</keyword>
<accession>A0A383DJM3</accession>
<dbReference type="GO" id="GO:0003723">
    <property type="term" value="F:RNA binding"/>
    <property type="evidence" value="ECO:0007669"/>
    <property type="project" value="UniProtKB-KW"/>
</dbReference>
<feature type="non-terminal residue" evidence="3">
    <location>
        <position position="180"/>
    </location>
</feature>
<organism evidence="3">
    <name type="scientific">marine metagenome</name>
    <dbReference type="NCBI Taxonomy" id="408172"/>
    <lineage>
        <taxon>unclassified sequences</taxon>
        <taxon>metagenomes</taxon>
        <taxon>ecological metagenomes</taxon>
    </lineage>
</organism>
<name>A0A383DJM3_9ZZZZ</name>
<dbReference type="EMBL" id="UINC01217775">
    <property type="protein sequence ID" value="SVE44520.1"/>
    <property type="molecule type" value="Genomic_DNA"/>
</dbReference>
<dbReference type="SUPFAM" id="SSF48013">
    <property type="entry name" value="NusB-like"/>
    <property type="match status" value="1"/>
</dbReference>
<dbReference type="Gene3D" id="1.10.940.10">
    <property type="entry name" value="NusB-like"/>
    <property type="match status" value="1"/>
</dbReference>
<reference evidence="3" key="1">
    <citation type="submission" date="2018-05" db="EMBL/GenBank/DDBJ databases">
        <authorList>
            <person name="Lanie J.A."/>
            <person name="Ng W.-L."/>
            <person name="Kazmierczak K.M."/>
            <person name="Andrzejewski T.M."/>
            <person name="Davidsen T.M."/>
            <person name="Wayne K.J."/>
            <person name="Tettelin H."/>
            <person name="Glass J.I."/>
            <person name="Rusch D."/>
            <person name="Podicherti R."/>
            <person name="Tsui H.-C.T."/>
            <person name="Winkler M.E."/>
        </authorList>
    </citation>
    <scope>NUCLEOTIDE SEQUENCE</scope>
</reference>
<sequence length="180" mass="21245">MLSLNNKENISSRHTAYEIIYNFLTSKLQLKAITLNYISKKHVKKEYKPFIKELSTGSIRYYHLLRFHIYKHTNTEKKIDCKTLSILLMGAYQIKYMQNVPNYAAISTSVEIAKEKLKGKDKFINAILRKFSSNTTILNVPKNIELSFPLWLYDMFVNEYGKNITTKLLNELNKRPRNWI</sequence>
<feature type="domain" description="NusB/RsmB/TIM44" evidence="2">
    <location>
        <begin position="12"/>
        <end position="132"/>
    </location>
</feature>
<dbReference type="GO" id="GO:0006355">
    <property type="term" value="P:regulation of DNA-templated transcription"/>
    <property type="evidence" value="ECO:0007669"/>
    <property type="project" value="InterPro"/>
</dbReference>
<evidence type="ECO:0000256" key="1">
    <source>
        <dbReference type="ARBA" id="ARBA00022884"/>
    </source>
</evidence>